<reference evidence="2 3" key="1">
    <citation type="submission" date="2016-07" db="EMBL/GenBank/DDBJ databases">
        <title>Pervasive Adenine N6-methylation of Active Genes in Fungi.</title>
        <authorList>
            <consortium name="DOE Joint Genome Institute"/>
            <person name="Mondo S.J."/>
            <person name="Dannebaum R.O."/>
            <person name="Kuo R.C."/>
            <person name="Labutti K."/>
            <person name="Haridas S."/>
            <person name="Kuo A."/>
            <person name="Salamov A."/>
            <person name="Ahrendt S.R."/>
            <person name="Lipzen A."/>
            <person name="Sullivan W."/>
            <person name="Andreopoulos W.B."/>
            <person name="Clum A."/>
            <person name="Lindquist E."/>
            <person name="Daum C."/>
            <person name="Ramamoorthy G.K."/>
            <person name="Gryganskyi A."/>
            <person name="Culley D."/>
            <person name="Magnuson J.K."/>
            <person name="James T.Y."/>
            <person name="O'Malley M.A."/>
            <person name="Stajich J.E."/>
            <person name="Spatafora J.W."/>
            <person name="Visel A."/>
            <person name="Grigoriev I.V."/>
        </authorList>
    </citation>
    <scope>NUCLEOTIDE SEQUENCE [LARGE SCALE GENOMIC DNA]</scope>
    <source>
        <strain evidence="2 3">ATCC 12442</strain>
    </source>
</reference>
<name>A0A1Y1VY28_9FUNG</name>
<evidence type="ECO:0000256" key="1">
    <source>
        <dbReference type="SAM" id="SignalP"/>
    </source>
</evidence>
<dbReference type="AlphaFoldDB" id="A0A1Y1VY28"/>
<keyword evidence="1" id="KW-0732">Signal</keyword>
<keyword evidence="3" id="KW-1185">Reference proteome</keyword>
<feature type="signal peptide" evidence="1">
    <location>
        <begin position="1"/>
        <end position="17"/>
    </location>
</feature>
<accession>A0A1Y1VY28</accession>
<dbReference type="RefSeq" id="XP_040740006.1">
    <property type="nucleotide sequence ID" value="XM_040890921.1"/>
</dbReference>
<dbReference type="EMBL" id="MCFD01000019">
    <property type="protein sequence ID" value="ORX65935.1"/>
    <property type="molecule type" value="Genomic_DNA"/>
</dbReference>
<protein>
    <submittedName>
        <fullName evidence="2">Uncharacterized protein</fullName>
    </submittedName>
</protein>
<sequence length="119" mass="14018">MLMILYALCAWHHLVDNGQTVETALSKCLSHYMEELAEYDVHIQYKPSRKNDVANACSYCPDLLLTKADTSETIPDWPYFYHQYFKKEDIESISPAILHLLEKHESSFWYDDDLDIVFH</sequence>
<organism evidence="2 3">
    <name type="scientific">Linderina pennispora</name>
    <dbReference type="NCBI Taxonomy" id="61395"/>
    <lineage>
        <taxon>Eukaryota</taxon>
        <taxon>Fungi</taxon>
        <taxon>Fungi incertae sedis</taxon>
        <taxon>Zoopagomycota</taxon>
        <taxon>Kickxellomycotina</taxon>
        <taxon>Kickxellomycetes</taxon>
        <taxon>Kickxellales</taxon>
        <taxon>Kickxellaceae</taxon>
        <taxon>Linderina</taxon>
    </lineage>
</organism>
<dbReference type="GeneID" id="63807569"/>
<proteinExistence type="predicted"/>
<gene>
    <name evidence="2" type="ORF">DL89DRAFT_307763</name>
</gene>
<feature type="chain" id="PRO_5013186288" evidence="1">
    <location>
        <begin position="18"/>
        <end position="119"/>
    </location>
</feature>
<comment type="caution">
    <text evidence="2">The sequence shown here is derived from an EMBL/GenBank/DDBJ whole genome shotgun (WGS) entry which is preliminary data.</text>
</comment>
<evidence type="ECO:0000313" key="3">
    <source>
        <dbReference type="Proteomes" id="UP000193922"/>
    </source>
</evidence>
<dbReference type="Proteomes" id="UP000193922">
    <property type="component" value="Unassembled WGS sequence"/>
</dbReference>
<evidence type="ECO:0000313" key="2">
    <source>
        <dbReference type="EMBL" id="ORX65935.1"/>
    </source>
</evidence>